<keyword evidence="1" id="KW-0732">Signal</keyword>
<accession>A0A1A9VFB3</accession>
<proteinExistence type="predicted"/>
<dbReference type="EnsemblMetazoa" id="GAUT035459-RA">
    <property type="protein sequence ID" value="GAUT035459-PA"/>
    <property type="gene ID" value="GAUT035459"/>
</dbReference>
<evidence type="ECO:0000313" key="2">
    <source>
        <dbReference type="EnsemblMetazoa" id="GAUT035459-PA"/>
    </source>
</evidence>
<feature type="signal peptide" evidence="1">
    <location>
        <begin position="1"/>
        <end position="18"/>
    </location>
</feature>
<keyword evidence="3" id="KW-1185">Reference proteome</keyword>
<reference evidence="2" key="1">
    <citation type="submission" date="2020-05" db="UniProtKB">
        <authorList>
            <consortium name="EnsemblMetazoa"/>
        </authorList>
    </citation>
    <scope>IDENTIFICATION</scope>
    <source>
        <strain evidence="2">TTRI</strain>
    </source>
</reference>
<feature type="chain" id="PRO_5008399341" evidence="1">
    <location>
        <begin position="19"/>
        <end position="184"/>
    </location>
</feature>
<sequence length="184" mass="21708">MKFFALLVVALLAVNASAYSTHTRYVRDINTEKTEILKSYDVNAFYAAFEHFMEGLRIVCPEPVYNFFQKVYETCKRIGELVPSELPTSFYNVYAHWPTYKQFFTEEFINAVEHLFRTIKDVVVPPQIWAFVNATWENFPKITDYIKPELFNSIGAHLQKVPFVRETLKNTYMFLEQLLQHSRP</sequence>
<dbReference type="Proteomes" id="UP000078200">
    <property type="component" value="Unassembled WGS sequence"/>
</dbReference>
<evidence type="ECO:0000256" key="1">
    <source>
        <dbReference type="SAM" id="SignalP"/>
    </source>
</evidence>
<dbReference type="AlphaFoldDB" id="A0A1A9VFB3"/>
<dbReference type="VEuPathDB" id="VectorBase:GAUT035459"/>
<name>A0A1A9VFB3_GLOAU</name>
<evidence type="ECO:0000313" key="3">
    <source>
        <dbReference type="Proteomes" id="UP000078200"/>
    </source>
</evidence>
<organism evidence="2 3">
    <name type="scientific">Glossina austeni</name>
    <name type="common">Savannah tsetse fly</name>
    <dbReference type="NCBI Taxonomy" id="7395"/>
    <lineage>
        <taxon>Eukaryota</taxon>
        <taxon>Metazoa</taxon>
        <taxon>Ecdysozoa</taxon>
        <taxon>Arthropoda</taxon>
        <taxon>Hexapoda</taxon>
        <taxon>Insecta</taxon>
        <taxon>Pterygota</taxon>
        <taxon>Neoptera</taxon>
        <taxon>Endopterygota</taxon>
        <taxon>Diptera</taxon>
        <taxon>Brachycera</taxon>
        <taxon>Muscomorpha</taxon>
        <taxon>Hippoboscoidea</taxon>
        <taxon>Glossinidae</taxon>
        <taxon>Glossina</taxon>
    </lineage>
</organism>
<protein>
    <submittedName>
        <fullName evidence="2">Uncharacterized protein</fullName>
    </submittedName>
</protein>